<dbReference type="EMBL" id="BK015534">
    <property type="protein sequence ID" value="DAE11545.1"/>
    <property type="molecule type" value="Genomic_DNA"/>
</dbReference>
<organism evidence="1">
    <name type="scientific">Myoviridae sp. ct4tH12</name>
    <dbReference type="NCBI Taxonomy" id="2825031"/>
    <lineage>
        <taxon>Viruses</taxon>
        <taxon>Duplodnaviria</taxon>
        <taxon>Heunggongvirae</taxon>
        <taxon>Uroviricota</taxon>
        <taxon>Caudoviricetes</taxon>
    </lineage>
</organism>
<name>A0A8S5PY61_9CAUD</name>
<sequence>MGRSMLFGLYLVLNCDYSIHHFGTFVNAFLSF</sequence>
<reference evidence="1" key="1">
    <citation type="journal article" date="2021" name="Proc. Natl. Acad. Sci. U.S.A.">
        <title>A Catalog of Tens of Thousands of Viruses from Human Metagenomes Reveals Hidden Associations with Chronic Diseases.</title>
        <authorList>
            <person name="Tisza M.J."/>
            <person name="Buck C.B."/>
        </authorList>
    </citation>
    <scope>NUCLEOTIDE SEQUENCE</scope>
    <source>
        <strain evidence="1">Ct4tH12</strain>
    </source>
</reference>
<evidence type="ECO:0000313" key="1">
    <source>
        <dbReference type="EMBL" id="DAE11545.1"/>
    </source>
</evidence>
<protein>
    <submittedName>
        <fullName evidence="1">Uncharacterized protein</fullName>
    </submittedName>
</protein>
<proteinExistence type="predicted"/>
<accession>A0A8S5PY61</accession>